<dbReference type="EMBL" id="JH816258">
    <property type="protein sequence ID" value="EKC21182.1"/>
    <property type="molecule type" value="Genomic_DNA"/>
</dbReference>
<evidence type="ECO:0000256" key="1">
    <source>
        <dbReference type="SAM" id="MobiDB-lite"/>
    </source>
</evidence>
<organism evidence="2">
    <name type="scientific">Magallana gigas</name>
    <name type="common">Pacific oyster</name>
    <name type="synonym">Crassostrea gigas</name>
    <dbReference type="NCBI Taxonomy" id="29159"/>
    <lineage>
        <taxon>Eukaryota</taxon>
        <taxon>Metazoa</taxon>
        <taxon>Spiralia</taxon>
        <taxon>Lophotrochozoa</taxon>
        <taxon>Mollusca</taxon>
        <taxon>Bivalvia</taxon>
        <taxon>Autobranchia</taxon>
        <taxon>Pteriomorphia</taxon>
        <taxon>Ostreida</taxon>
        <taxon>Ostreoidea</taxon>
        <taxon>Ostreidae</taxon>
        <taxon>Magallana</taxon>
    </lineage>
</organism>
<evidence type="ECO:0000313" key="2">
    <source>
        <dbReference type="EMBL" id="EKC21182.1"/>
    </source>
</evidence>
<feature type="region of interest" description="Disordered" evidence="1">
    <location>
        <begin position="50"/>
        <end position="72"/>
    </location>
</feature>
<proteinExistence type="predicted"/>
<dbReference type="InParanoid" id="K1PBJ9"/>
<dbReference type="HOGENOM" id="CLU_2724687_0_0_1"/>
<name>K1PBJ9_MAGGI</name>
<accession>K1PBJ9</accession>
<dbReference type="Gene3D" id="1.20.1070.10">
    <property type="entry name" value="Rhodopsin 7-helix transmembrane proteins"/>
    <property type="match status" value="1"/>
</dbReference>
<sequence>MAYSNSVLNPIIYAGFNENFKQEISYVLQPQYLEPEVGVLGQQNHSSRFEYSDKTTSKQGHESIGCDLYSLE</sequence>
<gene>
    <name evidence="2" type="ORF">CGI_10004375</name>
</gene>
<dbReference type="SUPFAM" id="SSF81321">
    <property type="entry name" value="Family A G protein-coupled receptor-like"/>
    <property type="match status" value="1"/>
</dbReference>
<protein>
    <submittedName>
        <fullName evidence="2">Uncharacterized protein</fullName>
    </submittedName>
</protein>
<dbReference type="AlphaFoldDB" id="K1PBJ9"/>
<feature type="compositionally biased region" description="Basic and acidic residues" evidence="1">
    <location>
        <begin position="50"/>
        <end position="61"/>
    </location>
</feature>
<reference evidence="2" key="1">
    <citation type="journal article" date="2012" name="Nature">
        <title>The oyster genome reveals stress adaptation and complexity of shell formation.</title>
        <authorList>
            <person name="Zhang G."/>
            <person name="Fang X."/>
            <person name="Guo X."/>
            <person name="Li L."/>
            <person name="Luo R."/>
            <person name="Xu F."/>
            <person name="Yang P."/>
            <person name="Zhang L."/>
            <person name="Wang X."/>
            <person name="Qi H."/>
            <person name="Xiong Z."/>
            <person name="Que H."/>
            <person name="Xie Y."/>
            <person name="Holland P.W."/>
            <person name="Paps J."/>
            <person name="Zhu Y."/>
            <person name="Wu F."/>
            <person name="Chen Y."/>
            <person name="Wang J."/>
            <person name="Peng C."/>
            <person name="Meng J."/>
            <person name="Yang L."/>
            <person name="Liu J."/>
            <person name="Wen B."/>
            <person name="Zhang N."/>
            <person name="Huang Z."/>
            <person name="Zhu Q."/>
            <person name="Feng Y."/>
            <person name="Mount A."/>
            <person name="Hedgecock D."/>
            <person name="Xu Z."/>
            <person name="Liu Y."/>
            <person name="Domazet-Loso T."/>
            <person name="Du Y."/>
            <person name="Sun X."/>
            <person name="Zhang S."/>
            <person name="Liu B."/>
            <person name="Cheng P."/>
            <person name="Jiang X."/>
            <person name="Li J."/>
            <person name="Fan D."/>
            <person name="Wang W."/>
            <person name="Fu W."/>
            <person name="Wang T."/>
            <person name="Wang B."/>
            <person name="Zhang J."/>
            <person name="Peng Z."/>
            <person name="Li Y."/>
            <person name="Li N."/>
            <person name="Wang J."/>
            <person name="Chen M."/>
            <person name="He Y."/>
            <person name="Tan F."/>
            <person name="Song X."/>
            <person name="Zheng Q."/>
            <person name="Huang R."/>
            <person name="Yang H."/>
            <person name="Du X."/>
            <person name="Chen L."/>
            <person name="Yang M."/>
            <person name="Gaffney P.M."/>
            <person name="Wang S."/>
            <person name="Luo L."/>
            <person name="She Z."/>
            <person name="Ming Y."/>
            <person name="Huang W."/>
            <person name="Zhang S."/>
            <person name="Huang B."/>
            <person name="Zhang Y."/>
            <person name="Qu T."/>
            <person name="Ni P."/>
            <person name="Miao G."/>
            <person name="Wang J."/>
            <person name="Wang Q."/>
            <person name="Steinberg C.E."/>
            <person name="Wang H."/>
            <person name="Li N."/>
            <person name="Qian L."/>
            <person name="Zhang G."/>
            <person name="Li Y."/>
            <person name="Yang H."/>
            <person name="Liu X."/>
            <person name="Wang J."/>
            <person name="Yin Y."/>
            <person name="Wang J."/>
        </authorList>
    </citation>
    <scope>NUCLEOTIDE SEQUENCE [LARGE SCALE GENOMIC DNA]</scope>
    <source>
        <strain evidence="2">05x7-T-G4-1.051#20</strain>
    </source>
</reference>